<dbReference type="GO" id="GO:0000287">
    <property type="term" value="F:magnesium ion binding"/>
    <property type="evidence" value="ECO:0007669"/>
    <property type="project" value="InterPro"/>
</dbReference>
<evidence type="ECO:0000313" key="8">
    <source>
        <dbReference type="Proteomes" id="UP000198362"/>
    </source>
</evidence>
<dbReference type="RefSeq" id="WP_089244064.1">
    <property type="nucleotide sequence ID" value="NZ_FZPH01000001.1"/>
</dbReference>
<reference evidence="7 8" key="1">
    <citation type="submission" date="2017-06" db="EMBL/GenBank/DDBJ databases">
        <authorList>
            <person name="Kim H.J."/>
            <person name="Triplett B.A."/>
        </authorList>
    </citation>
    <scope>NUCLEOTIDE SEQUENCE [LARGE SCALE GENOMIC DNA]</scope>
    <source>
        <strain evidence="7 8">CGMCC 4.5593</strain>
    </source>
</reference>
<evidence type="ECO:0000256" key="1">
    <source>
        <dbReference type="ARBA" id="ARBA00007812"/>
    </source>
</evidence>
<dbReference type="SUPFAM" id="SSF52518">
    <property type="entry name" value="Thiamin diphosphate-binding fold (THDP-binding)"/>
    <property type="match status" value="2"/>
</dbReference>
<protein>
    <submittedName>
        <fullName evidence="7">Benzoylformate decarboxylase</fullName>
    </submittedName>
</protein>
<dbReference type="InterPro" id="IPR029035">
    <property type="entry name" value="DHS-like_NAD/FAD-binding_dom"/>
</dbReference>
<evidence type="ECO:0000313" key="7">
    <source>
        <dbReference type="EMBL" id="SNS69683.1"/>
    </source>
</evidence>
<dbReference type="AlphaFoldDB" id="A0A239GMF1"/>
<comment type="similarity">
    <text evidence="1 3">Belongs to the TPP enzyme family.</text>
</comment>
<dbReference type="Gene3D" id="3.40.50.1220">
    <property type="entry name" value="TPP-binding domain"/>
    <property type="match status" value="1"/>
</dbReference>
<dbReference type="InterPro" id="IPR012000">
    <property type="entry name" value="Thiamin_PyroP_enz_cen_dom"/>
</dbReference>
<dbReference type="Gene3D" id="3.40.50.970">
    <property type="match status" value="2"/>
</dbReference>
<dbReference type="SUPFAM" id="SSF52467">
    <property type="entry name" value="DHS-like NAD/FAD-binding domain"/>
    <property type="match status" value="1"/>
</dbReference>
<dbReference type="InterPro" id="IPR011766">
    <property type="entry name" value="TPP_enzyme_TPP-bd"/>
</dbReference>
<evidence type="ECO:0000259" key="5">
    <source>
        <dbReference type="Pfam" id="PF02775"/>
    </source>
</evidence>
<dbReference type="InterPro" id="IPR029061">
    <property type="entry name" value="THDP-binding"/>
</dbReference>
<dbReference type="GO" id="GO:0030976">
    <property type="term" value="F:thiamine pyrophosphate binding"/>
    <property type="evidence" value="ECO:0007669"/>
    <property type="project" value="InterPro"/>
</dbReference>
<dbReference type="Pfam" id="PF00205">
    <property type="entry name" value="TPP_enzyme_M"/>
    <property type="match status" value="1"/>
</dbReference>
<feature type="domain" description="Thiamine pyrophosphate enzyme TPP-binding" evidence="5">
    <location>
        <begin position="404"/>
        <end position="532"/>
    </location>
</feature>
<dbReference type="Pfam" id="PF02776">
    <property type="entry name" value="TPP_enzyme_N"/>
    <property type="match status" value="1"/>
</dbReference>
<keyword evidence="2 3" id="KW-0786">Thiamine pyrophosphate</keyword>
<evidence type="ECO:0000259" key="6">
    <source>
        <dbReference type="Pfam" id="PF02776"/>
    </source>
</evidence>
<feature type="domain" description="Thiamine pyrophosphate enzyme N-terminal TPP-binding" evidence="6">
    <location>
        <begin position="10"/>
        <end position="109"/>
    </location>
</feature>
<gene>
    <name evidence="7" type="ORF">SAMN05421812_101452</name>
</gene>
<dbReference type="Proteomes" id="UP000198362">
    <property type="component" value="Unassembled WGS sequence"/>
</dbReference>
<organism evidence="7 8">
    <name type="scientific">Asanoa hainanensis</name>
    <dbReference type="NCBI Taxonomy" id="560556"/>
    <lineage>
        <taxon>Bacteria</taxon>
        <taxon>Bacillati</taxon>
        <taxon>Actinomycetota</taxon>
        <taxon>Actinomycetes</taxon>
        <taxon>Micromonosporales</taxon>
        <taxon>Micromonosporaceae</taxon>
        <taxon>Asanoa</taxon>
    </lineage>
</organism>
<dbReference type="CDD" id="cd02002">
    <property type="entry name" value="TPP_BFDC"/>
    <property type="match status" value="1"/>
</dbReference>
<name>A0A239GMF1_9ACTN</name>
<evidence type="ECO:0000256" key="3">
    <source>
        <dbReference type="RuleBase" id="RU362132"/>
    </source>
</evidence>
<dbReference type="InterPro" id="IPR045229">
    <property type="entry name" value="TPP_enz"/>
</dbReference>
<sequence length="547" mass="58581">MTTQANTKTTVHSVTYDLLRDLGLTTIFGNPGSTEETFLANFPDDFTYVLALQEASAVAMADGFAQATRRPTLVSLHSHAGLGNGMGNIINASQAHTPLIVLVGNQHREMMIGDPYLSNPDAPVTPRPWVKWAYEPYRAEDVPEAFMRAFVTASQPPAGPVFLSVPLDDWNRPLEGPAVRRRASTSFAPEAERLRHFADRISDSDHPALIFGPDVDRAQGWDAAVALAEKLNAAVYGTPLPDRVSFPEDHPLYQGPIGESLKSISGTLAGHDLVVVIGAQVFRYYAFEEGDVLEPGTDLLHITHDPHVAAAARVGDSILGELRQSIEQLTDLVAANGRKAPKPMDRTHTKVPAEKGALTPDQVYAALADVRPEHAVLVNESTSTMPQHQEWLPTVETDANYATPAGGIGWALPASVGIALGNRDRGDTRPVVGLIGDGSFQYSIQSLWSAARHQVPNVYVVIRNGEYAVLKEFGQIEHTPGVPGLELPGLDIASIARGFGCAAVDVSTTAELKREFTAALGGGSDRPTVIVVTTRPDYGTHATGPGG</sequence>
<dbReference type="PANTHER" id="PTHR18968">
    <property type="entry name" value="THIAMINE PYROPHOSPHATE ENZYMES"/>
    <property type="match status" value="1"/>
</dbReference>
<dbReference type="PANTHER" id="PTHR18968:SF133">
    <property type="entry name" value="BENZOYLFORMATE DECARBOXYLASE"/>
    <property type="match status" value="1"/>
</dbReference>
<dbReference type="GO" id="GO:0050660">
    <property type="term" value="F:flavin adenine dinucleotide binding"/>
    <property type="evidence" value="ECO:0007669"/>
    <property type="project" value="TreeGrafter"/>
</dbReference>
<proteinExistence type="inferred from homology"/>
<evidence type="ECO:0000259" key="4">
    <source>
        <dbReference type="Pfam" id="PF00205"/>
    </source>
</evidence>
<evidence type="ECO:0000256" key="2">
    <source>
        <dbReference type="ARBA" id="ARBA00023052"/>
    </source>
</evidence>
<dbReference type="OrthoDB" id="2443624at2"/>
<dbReference type="CDD" id="cd07035">
    <property type="entry name" value="TPP_PYR_POX_like"/>
    <property type="match status" value="1"/>
</dbReference>
<dbReference type="NCBIfam" id="NF005485">
    <property type="entry name" value="PRK07092.1"/>
    <property type="match status" value="1"/>
</dbReference>
<dbReference type="InterPro" id="IPR012001">
    <property type="entry name" value="Thiamin_PyroP_enz_TPP-bd_dom"/>
</dbReference>
<dbReference type="EMBL" id="FZPH01000001">
    <property type="protein sequence ID" value="SNS69683.1"/>
    <property type="molecule type" value="Genomic_DNA"/>
</dbReference>
<dbReference type="GO" id="GO:0003984">
    <property type="term" value="F:acetolactate synthase activity"/>
    <property type="evidence" value="ECO:0007669"/>
    <property type="project" value="TreeGrafter"/>
</dbReference>
<feature type="domain" description="Thiamine pyrophosphate enzyme central" evidence="4">
    <location>
        <begin position="195"/>
        <end position="329"/>
    </location>
</feature>
<accession>A0A239GMF1</accession>
<keyword evidence="8" id="KW-1185">Reference proteome</keyword>
<dbReference type="Pfam" id="PF02775">
    <property type="entry name" value="TPP_enzyme_C"/>
    <property type="match status" value="1"/>
</dbReference>